<dbReference type="Pfam" id="PF05699">
    <property type="entry name" value="Dimer_Tnp_hAT"/>
    <property type="match status" value="1"/>
</dbReference>
<dbReference type="PANTHER" id="PTHR32166:SF81">
    <property type="entry name" value="OS06G0658400 PROTEIN"/>
    <property type="match status" value="1"/>
</dbReference>
<dbReference type="InterPro" id="IPR012337">
    <property type="entry name" value="RNaseH-like_sf"/>
</dbReference>
<dbReference type="InterPro" id="IPR008906">
    <property type="entry name" value="HATC_C_dom"/>
</dbReference>
<organism evidence="2 3">
    <name type="scientific">Cuscuta epithymum</name>
    <dbReference type="NCBI Taxonomy" id="186058"/>
    <lineage>
        <taxon>Eukaryota</taxon>
        <taxon>Viridiplantae</taxon>
        <taxon>Streptophyta</taxon>
        <taxon>Embryophyta</taxon>
        <taxon>Tracheophyta</taxon>
        <taxon>Spermatophyta</taxon>
        <taxon>Magnoliopsida</taxon>
        <taxon>eudicotyledons</taxon>
        <taxon>Gunneridae</taxon>
        <taxon>Pentapetalae</taxon>
        <taxon>asterids</taxon>
        <taxon>lamiids</taxon>
        <taxon>Solanales</taxon>
        <taxon>Convolvulaceae</taxon>
        <taxon>Cuscuteae</taxon>
        <taxon>Cuscuta</taxon>
        <taxon>Cuscuta subgen. Cuscuta</taxon>
    </lineage>
</organism>
<dbReference type="AlphaFoldDB" id="A0AAV0E7L7"/>
<name>A0AAV0E7L7_9ASTE</name>
<keyword evidence="3" id="KW-1185">Reference proteome</keyword>
<dbReference type="PANTHER" id="PTHR32166">
    <property type="entry name" value="OSJNBA0013A04.12 PROTEIN"/>
    <property type="match status" value="1"/>
</dbReference>
<dbReference type="Proteomes" id="UP001152523">
    <property type="component" value="Unassembled WGS sequence"/>
</dbReference>
<accession>A0AAV0E7L7</accession>
<dbReference type="EMBL" id="CAMAPF010000913">
    <property type="protein sequence ID" value="CAH9118983.1"/>
    <property type="molecule type" value="Genomic_DNA"/>
</dbReference>
<feature type="domain" description="HAT C-terminal dimerisation" evidence="1">
    <location>
        <begin position="201"/>
        <end position="268"/>
    </location>
</feature>
<dbReference type="GO" id="GO:0046983">
    <property type="term" value="F:protein dimerization activity"/>
    <property type="evidence" value="ECO:0007669"/>
    <property type="project" value="InterPro"/>
</dbReference>
<proteinExistence type="predicted"/>
<comment type="caution">
    <text evidence="2">The sequence shown here is derived from an EMBL/GenBank/DDBJ whole genome shotgun (WGS) entry which is preliminary data.</text>
</comment>
<protein>
    <recommendedName>
        <fullName evidence="1">HAT C-terminal dimerisation domain-containing protein</fullName>
    </recommendedName>
</protein>
<reference evidence="2" key="1">
    <citation type="submission" date="2022-07" db="EMBL/GenBank/DDBJ databases">
        <authorList>
            <person name="Macas J."/>
            <person name="Novak P."/>
            <person name="Neumann P."/>
        </authorList>
    </citation>
    <scope>NUCLEOTIDE SEQUENCE</scope>
</reference>
<sequence length="321" mass="37307">MLKRFKLIRRGLEAMVLSDEWASYREDDQGKARFVREKILSEYWWDQIDYILAFSDPIYSMIRACDTDKACLHLVYEMWDSMIEKVKVEIYKHEGISVYEDSAFFKVVYGILVARWGKSSTPLHCLAHSLNPRFYSEVWLDADPARVPPHRDGEISQERMKCFRRLYPNGDDYDKVLDEFASFSLKTGPFADITSLSKRGNTEPRSWWANFGAQTPILQSLAFRVLGQPTSSSACERNWSTYSFIHSLRRNKLTPKRAEDLVFVHNNLRLLSRSSEQYTDEKTKMWDVGGDEFGNLEDMGYLALANLSLDEPELESVLITE</sequence>
<evidence type="ECO:0000259" key="1">
    <source>
        <dbReference type="Pfam" id="PF05699"/>
    </source>
</evidence>
<gene>
    <name evidence="2" type="ORF">CEPIT_LOCUS22462</name>
</gene>
<evidence type="ECO:0000313" key="3">
    <source>
        <dbReference type="Proteomes" id="UP001152523"/>
    </source>
</evidence>
<evidence type="ECO:0000313" key="2">
    <source>
        <dbReference type="EMBL" id="CAH9118983.1"/>
    </source>
</evidence>
<dbReference type="SUPFAM" id="SSF53098">
    <property type="entry name" value="Ribonuclease H-like"/>
    <property type="match status" value="1"/>
</dbReference>